<dbReference type="Proteomes" id="UP000197153">
    <property type="component" value="Chromosome 1"/>
</dbReference>
<sequence length="237" mass="25653">MHHYDAQAVQRAAVAAVAAANLTVVVDSDFDVLAAYNKAAPPSWYPIIPLYDPELDPPDPGTALVVRAVDATGETRACIAARLRHVPNGLGVAMADGTFMFGASPPRECQVMLDADGLGGIAGFVAIPGGMYVHPDVRHRDLAYHLYTVLAAEMYGRWHPDWVVGFVAPKRTVMLGYDVYRMRTALGYMTVTDPRWPYGDGAKFVILACSLADLRRRYLRVAPGVVDELPALAVAAE</sequence>
<reference evidence="1 2" key="1">
    <citation type="submission" date="2017-06" db="EMBL/GenBank/DDBJ databases">
        <title>Complete genome sequence of Nitrospirillum amazonense strain CBAmC, an endophytic nitrogen-fixing and plant growth-promoting bacterium, isolated from sugarcane.</title>
        <authorList>
            <person name="Schwab S."/>
            <person name="dos Santos Teixeira K.R."/>
            <person name="Simoes Araujo J.L."/>
            <person name="Soares Vidal M."/>
            <person name="Borges de Freitas H.R."/>
            <person name="Rivello Crivelaro A.L."/>
            <person name="Bueno de Camargo Nunes A."/>
            <person name="dos Santos C.M."/>
            <person name="Palmeira da Silva Rosa D."/>
            <person name="da Silva Padilha D."/>
            <person name="da Silva E."/>
            <person name="Araujo Terra L."/>
            <person name="Soares Mendes V."/>
            <person name="Farinelli L."/>
            <person name="Magalhaes Cruz L."/>
            <person name="Baldani J.I."/>
        </authorList>
    </citation>
    <scope>NUCLEOTIDE SEQUENCE [LARGE SCALE GENOMIC DNA]</scope>
    <source>
        <strain evidence="1 2">CBAmC</strain>
    </source>
</reference>
<keyword evidence="2" id="KW-1185">Reference proteome</keyword>
<dbReference type="EMBL" id="CP022110">
    <property type="protein sequence ID" value="ASG21388.1"/>
    <property type="molecule type" value="Genomic_DNA"/>
</dbReference>
<gene>
    <name evidence="1" type="ORF">Y958_11535</name>
</gene>
<accession>A0A248JTE7</accession>
<dbReference type="AlphaFoldDB" id="A0A248JTE7"/>
<evidence type="ECO:0000313" key="1">
    <source>
        <dbReference type="EMBL" id="ASG21388.1"/>
    </source>
</evidence>
<proteinExistence type="predicted"/>
<dbReference type="KEGG" id="nao:Y958_11535"/>
<protein>
    <recommendedName>
        <fullName evidence="3">GNAT family N-acetyltransferase</fullName>
    </recommendedName>
</protein>
<evidence type="ECO:0000313" key="2">
    <source>
        <dbReference type="Proteomes" id="UP000197153"/>
    </source>
</evidence>
<organism evidence="1 2">
    <name type="scientific">Nitrospirillum viridazoti CBAmc</name>
    <dbReference type="NCBI Taxonomy" id="1441467"/>
    <lineage>
        <taxon>Bacteria</taxon>
        <taxon>Pseudomonadati</taxon>
        <taxon>Pseudomonadota</taxon>
        <taxon>Alphaproteobacteria</taxon>
        <taxon>Rhodospirillales</taxon>
        <taxon>Azospirillaceae</taxon>
        <taxon>Nitrospirillum</taxon>
        <taxon>Nitrospirillum viridazoti</taxon>
    </lineage>
</organism>
<name>A0A248JTE7_9PROT</name>
<dbReference type="RefSeq" id="WP_088872092.1">
    <property type="nucleotide sequence ID" value="NZ_CP022110.1"/>
</dbReference>
<evidence type="ECO:0008006" key="3">
    <source>
        <dbReference type="Google" id="ProtNLM"/>
    </source>
</evidence>